<evidence type="ECO:0000256" key="8">
    <source>
        <dbReference type="ARBA" id="ARBA00048552"/>
    </source>
</evidence>
<evidence type="ECO:0000256" key="6">
    <source>
        <dbReference type="ARBA" id="ARBA00023163"/>
    </source>
</evidence>
<dbReference type="Pfam" id="PF14700">
    <property type="entry name" value="RPOL_N"/>
    <property type="match status" value="1"/>
</dbReference>
<dbReference type="InterPro" id="IPR043502">
    <property type="entry name" value="DNA/RNA_pol_sf"/>
</dbReference>
<dbReference type="EC" id="2.7.7.6" evidence="2 9"/>
<comment type="catalytic activity">
    <reaction evidence="8 9">
        <text>RNA(n) + a ribonucleoside 5'-triphosphate = RNA(n+1) + diphosphate</text>
        <dbReference type="Rhea" id="RHEA:21248"/>
        <dbReference type="Rhea" id="RHEA-COMP:14527"/>
        <dbReference type="Rhea" id="RHEA-COMP:17342"/>
        <dbReference type="ChEBI" id="CHEBI:33019"/>
        <dbReference type="ChEBI" id="CHEBI:61557"/>
        <dbReference type="ChEBI" id="CHEBI:140395"/>
        <dbReference type="EC" id="2.7.7.6"/>
    </reaction>
</comment>
<dbReference type="Gene3D" id="1.10.287.260">
    <property type="match status" value="1"/>
</dbReference>
<evidence type="ECO:0000256" key="7">
    <source>
        <dbReference type="ARBA" id="ARBA00023314"/>
    </source>
</evidence>
<dbReference type="Gene3D" id="1.10.150.20">
    <property type="entry name" value="5' to 3' exonuclease, C-terminal subdomain"/>
    <property type="match status" value="1"/>
</dbReference>
<dbReference type="Gene3D" id="1.10.1320.10">
    <property type="entry name" value="DNA-directed RNA polymerase, N-terminal domain"/>
    <property type="match status" value="1"/>
</dbReference>
<dbReference type="Pfam" id="PF00940">
    <property type="entry name" value="RNA_pol"/>
    <property type="match status" value="1"/>
</dbReference>
<dbReference type="GO" id="GO:0006351">
    <property type="term" value="P:DNA-templated transcription"/>
    <property type="evidence" value="ECO:0007669"/>
    <property type="project" value="InterPro"/>
</dbReference>
<sequence>MLTQEEIEREAYQHGRNRSAKTISRNEEEGRANANPYAQAIYRRFVLPLADMIKKDVSEKRTGRRQAHVQLLAPIDPLAVAFIAVRGVLNALLTDSDAGGRKVGHTVGASVYHEYCLSVFHEAEPDLFFAITNDLGRRMSKSERHRMTVYKMSAKANGVQFNEWGQGNVDQVGGYLIDCLEQLGMVYTSTGTMKRGRGFQHVINVELSSEVLTIVSRISDRFIETTPYFLPCVEKPKPWVSLDDGGFHTKEMRRLHPFMIRCRPGQRDHFRQADLSKEMECINALQETAWRVNKRLLDTVKKVSHHFDMDEILSMEDFPPPERPGFLDGMKEADMSADQLSQFKAWKRDMASWHTEMKLRGTRYGRFSTAVRVANQFVDYDELYFVYFADFRGRKYVQTTGISPQGSDLQKALLEFAKGEPLDTPEAVNWFKILGANKWGYDKASLMDRVAWVDSHHDQIIQFAQDPIGNYGWKDADSPLQFLAWCFEYEQWTKFPKYFLSRLPVSMDGTCNGLQNFSAMLRDELGGKATNLVPSDECQDIYAMVAEETTRLLVQEAPDENGYRDKWLAHGINRTLVKRSVMTLPYGSTRFSCADFINGDYLKAGLAPEFSRQEYSKAANYLSHIVWEAISTVVVKAREAMDWLQAAARQIIAEGHETISWVSPSGFPALQTYWEQEVHRVRSRLCGGAKLVLMSDTDKPSVRKHSNGIAPNFIHSMDAAHLTLTTVQSSTEGIHSLAMIHDDYGTHARYAGRLYSIIREVFVNIYESCDPLEELRSRYPFLPPVPDRGNLDINLVRESVYFFS</sequence>
<dbReference type="OrthoDB" id="309at10239"/>
<dbReference type="Proteomes" id="UP000225023">
    <property type="component" value="Segment"/>
</dbReference>
<evidence type="ECO:0000256" key="4">
    <source>
        <dbReference type="ARBA" id="ARBA00022679"/>
    </source>
</evidence>
<dbReference type="EMBL" id="KX660669">
    <property type="protein sequence ID" value="APL99490.1"/>
    <property type="molecule type" value="Genomic_DNA"/>
</dbReference>
<dbReference type="GO" id="GO:0003899">
    <property type="term" value="F:DNA-directed RNA polymerase activity"/>
    <property type="evidence" value="ECO:0007669"/>
    <property type="project" value="UniProtKB-EC"/>
</dbReference>
<dbReference type="PROSITE" id="PS00900">
    <property type="entry name" value="RNA_POL_PHAGE_1"/>
    <property type="match status" value="1"/>
</dbReference>
<dbReference type="GO" id="GO:0019083">
    <property type="term" value="P:viral transcription"/>
    <property type="evidence" value="ECO:0007669"/>
    <property type="project" value="UniProtKB-KW"/>
</dbReference>
<name>A0A1L5C074_9CAUD</name>
<gene>
    <name evidence="12" type="ORF">BB738_0320</name>
</gene>
<evidence type="ECO:0000256" key="10">
    <source>
        <dbReference type="SAM" id="MobiDB-lite"/>
    </source>
</evidence>
<evidence type="ECO:0000256" key="9">
    <source>
        <dbReference type="RuleBase" id="RU003805"/>
    </source>
</evidence>
<reference evidence="13" key="1">
    <citation type="journal article" date="2017" name="Genes (Basel)">
        <title>Genome Analysis of a Novel Broad Host Range Proteobacteria Phage Isolated from a Bioreactor Treating Industrial Wastewater.</title>
        <authorList>
            <person name="de Leeuw M."/>
            <person name="Baron M."/>
            <person name="Brenner A."/>
            <person name="Kushmaro A."/>
        </authorList>
    </citation>
    <scope>NUCLEOTIDE SEQUENCE [LARGE SCALE GENOMIC DNA]</scope>
</reference>
<dbReference type="InterPro" id="IPR029262">
    <property type="entry name" value="RPOL_N"/>
</dbReference>
<dbReference type="PROSITE" id="PS00489">
    <property type="entry name" value="RNA_POL_PHAGE_2"/>
    <property type="match status" value="1"/>
</dbReference>
<evidence type="ECO:0000256" key="5">
    <source>
        <dbReference type="ARBA" id="ARBA00022695"/>
    </source>
</evidence>
<evidence type="ECO:0000313" key="13">
    <source>
        <dbReference type="Proteomes" id="UP000225023"/>
    </source>
</evidence>
<evidence type="ECO:0000256" key="2">
    <source>
        <dbReference type="ARBA" id="ARBA00012418"/>
    </source>
</evidence>
<dbReference type="InterPro" id="IPR002092">
    <property type="entry name" value="DNA-dir_Rpol_phage-type"/>
</dbReference>
<comment type="similarity">
    <text evidence="1 9">Belongs to the phage and mitochondrial RNA polymerase family.</text>
</comment>
<dbReference type="InterPro" id="IPR024075">
    <property type="entry name" value="DNA-dir_RNA_pol_helix_hairp_sf"/>
</dbReference>
<dbReference type="GO" id="GO:0000428">
    <property type="term" value="C:DNA-directed RNA polymerase complex"/>
    <property type="evidence" value="ECO:0007669"/>
    <property type="project" value="UniProtKB-KW"/>
</dbReference>
<dbReference type="PANTHER" id="PTHR10102">
    <property type="entry name" value="DNA-DIRECTED RNA POLYMERASE, MITOCHONDRIAL"/>
    <property type="match status" value="1"/>
</dbReference>
<keyword evidence="4 9" id="KW-0808">Transferase</keyword>
<dbReference type="SMART" id="SM01311">
    <property type="entry name" value="RPOL_N"/>
    <property type="match status" value="1"/>
</dbReference>
<dbReference type="PANTHER" id="PTHR10102:SF0">
    <property type="entry name" value="DNA-DIRECTED RNA POLYMERASE, MITOCHONDRIAL"/>
    <property type="match status" value="1"/>
</dbReference>
<protein>
    <recommendedName>
        <fullName evidence="2 9">DNA-directed RNA polymerase</fullName>
        <ecNumber evidence="2 9">2.7.7.6</ecNumber>
    </recommendedName>
</protein>
<evidence type="ECO:0000256" key="1">
    <source>
        <dbReference type="ARBA" id="ARBA00009493"/>
    </source>
</evidence>
<evidence type="ECO:0000256" key="3">
    <source>
        <dbReference type="ARBA" id="ARBA00022478"/>
    </source>
</evidence>
<keyword evidence="5 9" id="KW-0548">Nucleotidyltransferase</keyword>
<keyword evidence="13" id="KW-1185">Reference proteome</keyword>
<dbReference type="InterPro" id="IPR037159">
    <property type="entry name" value="RNA_POL_N_sf"/>
</dbReference>
<evidence type="ECO:0000313" key="12">
    <source>
        <dbReference type="EMBL" id="APL99490.1"/>
    </source>
</evidence>
<dbReference type="Gene3D" id="1.10.287.280">
    <property type="match status" value="1"/>
</dbReference>
<evidence type="ECO:0000259" key="11">
    <source>
        <dbReference type="SMART" id="SM01311"/>
    </source>
</evidence>
<keyword evidence="6 9" id="KW-0804">Transcription</keyword>
<keyword evidence="3 9" id="KW-0240">DNA-directed RNA polymerase</keyword>
<feature type="domain" description="DNA-directed RNA polymerase N-terminal" evidence="11">
    <location>
        <begin position="2"/>
        <end position="287"/>
    </location>
</feature>
<dbReference type="InterPro" id="IPR046950">
    <property type="entry name" value="DNA-dir_Rpol_C_phage-type"/>
</dbReference>
<comment type="function">
    <text evidence="9">DNA-dependent RNA polymerase catalyzes the transcription of DNA into RNA using the four ribonucleoside triphosphates as substrates.</text>
</comment>
<dbReference type="GO" id="GO:0003677">
    <property type="term" value="F:DNA binding"/>
    <property type="evidence" value="ECO:0007669"/>
    <property type="project" value="InterPro"/>
</dbReference>
<proteinExistence type="inferred from homology"/>
<accession>A0A1L5C074</accession>
<dbReference type="SUPFAM" id="SSF56672">
    <property type="entry name" value="DNA/RNA polymerases"/>
    <property type="match status" value="1"/>
</dbReference>
<organism evidence="12 13">
    <name type="scientific">Aquamicrobium phage P14</name>
    <dbReference type="NCBI Taxonomy" id="1927013"/>
    <lineage>
        <taxon>Viruses</taxon>
        <taxon>Duplodnaviria</taxon>
        <taxon>Heunggongvirae</taxon>
        <taxon>Uroviricota</taxon>
        <taxon>Caudoviricetes</taxon>
        <taxon>Autographivirales</taxon>
        <taxon>Autonotataviridae</taxon>
        <taxon>Aqualcavirus</taxon>
        <taxon>Aqualcavirus P14</taxon>
    </lineage>
</organism>
<keyword evidence="7" id="KW-1195">Viral transcription</keyword>
<feature type="region of interest" description="Disordered" evidence="10">
    <location>
        <begin position="1"/>
        <end position="31"/>
    </location>
</feature>